<accession>A0A974QHH2</accession>
<proteinExistence type="predicted"/>
<feature type="transmembrane region" description="Helical" evidence="1">
    <location>
        <begin position="68"/>
        <end position="94"/>
    </location>
</feature>
<dbReference type="EMBL" id="NBPI01000001">
    <property type="protein sequence ID" value="OSD74530.1"/>
    <property type="molecule type" value="Genomic_DNA"/>
</dbReference>
<keyword evidence="1" id="KW-0812">Transmembrane</keyword>
<keyword evidence="1" id="KW-1133">Transmembrane helix</keyword>
<evidence type="ECO:0000313" key="4">
    <source>
        <dbReference type="Proteomes" id="UP000868515"/>
    </source>
</evidence>
<evidence type="ECO:0000256" key="1">
    <source>
        <dbReference type="SAM" id="Phobius"/>
    </source>
</evidence>
<organism evidence="3 4">
    <name type="scientific">Salmonella enterica subsp. enterica serovar Rough O:d:1,7</name>
    <dbReference type="NCBI Taxonomy" id="1974323"/>
    <lineage>
        <taxon>Bacteria</taxon>
        <taxon>Pseudomonadati</taxon>
        <taxon>Pseudomonadota</taxon>
        <taxon>Gammaproteobacteria</taxon>
        <taxon>Enterobacterales</taxon>
        <taxon>Enterobacteriaceae</taxon>
        <taxon>Salmonella</taxon>
    </lineage>
</organism>
<sequence length="103" mass="10823">MFKKITSYMASKYQQAKGFVKGHARTFAASVTVAALTLPGIASAAAPTDPSTFITQAMLDSIKTPILAAMGMIVATAFTILAFRMTATVGFGMVKSFFSSSAR</sequence>
<gene>
    <name evidence="3" type="ORF">R537_03040</name>
</gene>
<feature type="chain" id="PRO_5037974477" evidence="2">
    <location>
        <begin position="45"/>
        <end position="103"/>
    </location>
</feature>
<keyword evidence="1" id="KW-0472">Membrane</keyword>
<dbReference type="RefSeq" id="WP_223364993.1">
    <property type="nucleotide sequence ID" value="NZ_NBPI01000001.1"/>
</dbReference>
<reference evidence="3 4" key="1">
    <citation type="submission" date="2017-03" db="EMBL/GenBank/DDBJ databases">
        <title>Salmonella serotype comparative study.</title>
        <authorList>
            <person name="Liao J."/>
        </authorList>
    </citation>
    <scope>NUCLEOTIDE SEQUENCE [LARGE SCALE GENOMIC DNA]</scope>
    <source>
        <strain evidence="3 4">NY_FSL S10-1448</strain>
    </source>
</reference>
<evidence type="ECO:0000313" key="3">
    <source>
        <dbReference type="EMBL" id="OSD74530.1"/>
    </source>
</evidence>
<dbReference type="Proteomes" id="UP000868515">
    <property type="component" value="Unassembled WGS sequence"/>
</dbReference>
<feature type="signal peptide" evidence="2">
    <location>
        <begin position="1"/>
        <end position="44"/>
    </location>
</feature>
<evidence type="ECO:0000256" key="2">
    <source>
        <dbReference type="SAM" id="SignalP"/>
    </source>
</evidence>
<dbReference type="AlphaFoldDB" id="A0A974QHH2"/>
<comment type="caution">
    <text evidence="3">The sequence shown here is derived from an EMBL/GenBank/DDBJ whole genome shotgun (WGS) entry which is preliminary data.</text>
</comment>
<name>A0A974QHH2_SALET</name>
<protein>
    <submittedName>
        <fullName evidence="3">Uncharacterized protein</fullName>
    </submittedName>
</protein>
<keyword evidence="2" id="KW-0732">Signal</keyword>